<reference evidence="3 4" key="1">
    <citation type="submission" date="2013-12" db="EMBL/GenBank/DDBJ databases">
        <authorList>
            <consortium name="DOE Joint Genome Institute"/>
            <person name="Muyzer G."/>
            <person name="Huntemann M."/>
            <person name="Han J."/>
            <person name="Chen A."/>
            <person name="Kyrpides N."/>
            <person name="Mavromatis K."/>
            <person name="Markowitz V."/>
            <person name="Palaniappan K."/>
            <person name="Ivanova N."/>
            <person name="Schaumberg A."/>
            <person name="Pati A."/>
            <person name="Liolios K."/>
            <person name="Nordberg H.P."/>
            <person name="Cantor M.N."/>
            <person name="Hua S.X."/>
            <person name="Woyke T."/>
        </authorList>
    </citation>
    <scope>NUCLEOTIDE SEQUENCE [LARGE SCALE GENOMIC DNA]</scope>
    <source>
        <strain evidence="3 4">ARh 1</strain>
    </source>
</reference>
<dbReference type="InterPro" id="IPR003033">
    <property type="entry name" value="SCP2_sterol-bd_dom"/>
</dbReference>
<keyword evidence="1" id="KW-0831">Ubiquinone biosynthesis</keyword>
<dbReference type="Pfam" id="PF02036">
    <property type="entry name" value="SCP2"/>
    <property type="match status" value="1"/>
</dbReference>
<dbReference type="UniPathway" id="UPA00232"/>
<comment type="pathway">
    <text evidence="1">Cofactor biosynthesis; ubiquinone biosynthesis.</text>
</comment>
<dbReference type="InterPro" id="IPR016830">
    <property type="entry name" value="UbiT"/>
</dbReference>
<keyword evidence="4" id="KW-1185">Reference proteome</keyword>
<dbReference type="KEGG" id="tti:THITH_08100"/>
<dbReference type="SUPFAM" id="SSF55718">
    <property type="entry name" value="SCP-like"/>
    <property type="match status" value="1"/>
</dbReference>
<dbReference type="STRING" id="713585.THITH_08100"/>
<dbReference type="EMBL" id="CP007029">
    <property type="protein sequence ID" value="AHE98233.1"/>
    <property type="molecule type" value="Genomic_DNA"/>
</dbReference>
<comment type="function">
    <text evidence="1">Required for O(2)-independent ubiquinone (coenzyme Q) biosynthesis. Likely functions as an accessory factor.</text>
</comment>
<organism evidence="3 4">
    <name type="scientific">Thioalkalivibrio paradoxus ARh 1</name>
    <dbReference type="NCBI Taxonomy" id="713585"/>
    <lineage>
        <taxon>Bacteria</taxon>
        <taxon>Pseudomonadati</taxon>
        <taxon>Pseudomonadota</taxon>
        <taxon>Gammaproteobacteria</taxon>
        <taxon>Chromatiales</taxon>
        <taxon>Ectothiorhodospiraceae</taxon>
        <taxon>Thioalkalivibrio</taxon>
    </lineage>
</organism>
<evidence type="ECO:0000313" key="4">
    <source>
        <dbReference type="Proteomes" id="UP000005289"/>
    </source>
</evidence>
<dbReference type="GO" id="GO:0006744">
    <property type="term" value="P:ubiquinone biosynthetic process"/>
    <property type="evidence" value="ECO:0007669"/>
    <property type="project" value="UniProtKB-UniRule"/>
</dbReference>
<accession>W0DMM5</accession>
<dbReference type="RefSeq" id="WP_006747629.1">
    <property type="nucleotide sequence ID" value="NZ_CP007029.1"/>
</dbReference>
<feature type="domain" description="SCP2" evidence="2">
    <location>
        <begin position="48"/>
        <end position="137"/>
    </location>
</feature>
<evidence type="ECO:0000313" key="3">
    <source>
        <dbReference type="EMBL" id="AHE98233.1"/>
    </source>
</evidence>
<dbReference type="HAMAP" id="MF_02231">
    <property type="entry name" value="UbiT"/>
    <property type="match status" value="1"/>
</dbReference>
<gene>
    <name evidence="1" type="primary">ubiT</name>
    <name evidence="3" type="ORF">THITH_08100</name>
</gene>
<dbReference type="AlphaFoldDB" id="W0DMM5"/>
<dbReference type="HOGENOM" id="CLU_111894_1_0_6"/>
<proteinExistence type="inferred from homology"/>
<dbReference type="OrthoDB" id="5292463at2"/>
<name>W0DMM5_9GAMM</name>
<protein>
    <recommendedName>
        <fullName evidence="1">Ubiquinone biosynthesis accessory factor UbiT</fullName>
    </recommendedName>
</protein>
<evidence type="ECO:0000256" key="1">
    <source>
        <dbReference type="HAMAP-Rule" id="MF_02231"/>
    </source>
</evidence>
<dbReference type="Proteomes" id="UP000005289">
    <property type="component" value="Chromosome"/>
</dbReference>
<dbReference type="InterPro" id="IPR036527">
    <property type="entry name" value="SCP2_sterol-bd_dom_sf"/>
</dbReference>
<evidence type="ECO:0000259" key="2">
    <source>
        <dbReference type="Pfam" id="PF02036"/>
    </source>
</evidence>
<comment type="similarity">
    <text evidence="1">Belongs to the UbiT family.</text>
</comment>
<sequence length="174" mass="18740">MTLTLPRTLLDRIPAPSSAALISPLGALPPPLMEALVARATQHLLAEALEDGSLELLEGRVLAVTVTDPTLRMRFTLDRGHLRSAHAGRADVTVTASADDFLLLVAQRTDPDTLFFHRRLRLSGNTELGLAVKNVLDTIDLSWMPAPLKALLDRAADGVEQRRAQSGPASATPR</sequence>
<dbReference type="Gene3D" id="3.30.1050.10">
    <property type="entry name" value="SCP2 sterol-binding domain"/>
    <property type="match status" value="1"/>
</dbReference>